<comment type="caution">
    <text evidence="1">The sequence shown here is derived from an EMBL/GenBank/DDBJ whole genome shotgun (WGS) entry which is preliminary data.</text>
</comment>
<reference evidence="1 2" key="1">
    <citation type="submission" date="2024-09" db="EMBL/GenBank/DDBJ databases">
        <title>Floridaenema gen nov. (Aerosakkonemataceae, Aerosakkonematales ord. nov., Cyanobacteria) from benthic tropical and subtropical fresh waters, with the description of four new species.</title>
        <authorList>
            <person name="Moretto J.A."/>
            <person name="Berthold D.E."/>
            <person name="Lefler F.W."/>
            <person name="Huang I.-S."/>
            <person name="Laughinghouse H. IV."/>
        </authorList>
    </citation>
    <scope>NUCLEOTIDE SEQUENCE [LARGE SCALE GENOMIC DNA]</scope>
    <source>
        <strain evidence="1 2">BLCC-F154</strain>
    </source>
</reference>
<keyword evidence="2" id="KW-1185">Reference proteome</keyword>
<gene>
    <name evidence="1" type="ORF">ACE1B6_20025</name>
</gene>
<proteinExistence type="predicted"/>
<dbReference type="RefSeq" id="WP_413259029.1">
    <property type="nucleotide sequence ID" value="NZ_JBHFNS010000076.1"/>
</dbReference>
<evidence type="ECO:0000313" key="1">
    <source>
        <dbReference type="EMBL" id="MFB2937542.1"/>
    </source>
</evidence>
<organism evidence="1 2">
    <name type="scientific">Floridaenema fluviatile BLCC-F154</name>
    <dbReference type="NCBI Taxonomy" id="3153640"/>
    <lineage>
        <taxon>Bacteria</taxon>
        <taxon>Bacillati</taxon>
        <taxon>Cyanobacteriota</taxon>
        <taxon>Cyanophyceae</taxon>
        <taxon>Oscillatoriophycideae</taxon>
        <taxon>Aerosakkonematales</taxon>
        <taxon>Aerosakkonemataceae</taxon>
        <taxon>Floridanema</taxon>
        <taxon>Floridanema fluviatile</taxon>
    </lineage>
</organism>
<protein>
    <submittedName>
        <fullName evidence="1">Uncharacterized protein</fullName>
    </submittedName>
</protein>
<name>A0ABV4YFK2_9CYAN</name>
<dbReference type="EMBL" id="JBHFNS010000076">
    <property type="protein sequence ID" value="MFB2937542.1"/>
    <property type="molecule type" value="Genomic_DNA"/>
</dbReference>
<accession>A0ABV4YFK2</accession>
<sequence>MLTNDLTNKEAQTVDTEKVRDPEEIVLDLYRAYEPLIDPHLWPWETKRWHELVFCLLNTIAEPDILPETTREVTRALSEWRLLEVDVLGSLNPAKNEPDASNPILVTIMTILQQSGFDADKASIAVTTICETAAGLKQRYNGKVQKYFRKYGALMLDELAENFSFTQLNNEVTRKAFSIWLQNTLNMPVPASNPIADKVCEKLGVEYNTLVDAADRLNINTALLDEALRGYWEDKLEEEDFIPAGEEQ</sequence>
<evidence type="ECO:0000313" key="2">
    <source>
        <dbReference type="Proteomes" id="UP001576776"/>
    </source>
</evidence>
<dbReference type="Proteomes" id="UP001576776">
    <property type="component" value="Unassembled WGS sequence"/>
</dbReference>